<keyword evidence="1" id="KW-1133">Transmembrane helix</keyword>
<dbReference type="EMBL" id="JBAMIC010000013">
    <property type="protein sequence ID" value="KAK7097577.1"/>
    <property type="molecule type" value="Genomic_DNA"/>
</dbReference>
<evidence type="ECO:0000313" key="4">
    <source>
        <dbReference type="Proteomes" id="UP001374579"/>
    </source>
</evidence>
<name>A0AAN9G795_9CAEN</name>
<evidence type="ECO:0000256" key="1">
    <source>
        <dbReference type="SAM" id="Phobius"/>
    </source>
</evidence>
<dbReference type="Proteomes" id="UP001374579">
    <property type="component" value="Unassembled WGS sequence"/>
</dbReference>
<feature type="domain" description="Deltamethrin resistance protein prag01" evidence="2">
    <location>
        <begin position="62"/>
        <end position="110"/>
    </location>
</feature>
<protein>
    <recommendedName>
        <fullName evidence="2">Deltamethrin resistance protein prag01 domain-containing protein</fullName>
    </recommendedName>
</protein>
<dbReference type="InterPro" id="IPR031973">
    <property type="entry name" value="Deltameth_res_prag01"/>
</dbReference>
<comment type="caution">
    <text evidence="3">The sequence shown here is derived from an EMBL/GenBank/DDBJ whole genome shotgun (WGS) entry which is preliminary data.</text>
</comment>
<keyword evidence="1" id="KW-0472">Membrane</keyword>
<evidence type="ECO:0000259" key="2">
    <source>
        <dbReference type="Pfam" id="PF16020"/>
    </source>
</evidence>
<sequence>MSQLQLFSRKGVQILKTVPGLLSHVRNKTTSEHLLRQRGGPGPFKTQAQICIETKSHMNFYPVPEGSHQEYHKARNMKWATMLMMSVTFLGITTFIAYKLDCFFLHSLPPRRKISTNSEKIGKLQY</sequence>
<dbReference type="Pfam" id="PF16020">
    <property type="entry name" value="Deltameth_res"/>
    <property type="match status" value="1"/>
</dbReference>
<reference evidence="3 4" key="1">
    <citation type="submission" date="2024-02" db="EMBL/GenBank/DDBJ databases">
        <title>Chromosome-scale genome assembly of the rough periwinkle Littorina saxatilis.</title>
        <authorList>
            <person name="De Jode A."/>
            <person name="Faria R."/>
            <person name="Formenti G."/>
            <person name="Sims Y."/>
            <person name="Smith T.P."/>
            <person name="Tracey A."/>
            <person name="Wood J.M.D."/>
            <person name="Zagrodzka Z.B."/>
            <person name="Johannesson K."/>
            <person name="Butlin R.K."/>
            <person name="Leder E.H."/>
        </authorList>
    </citation>
    <scope>NUCLEOTIDE SEQUENCE [LARGE SCALE GENOMIC DNA]</scope>
    <source>
        <strain evidence="3">Snail1</strain>
        <tissue evidence="3">Muscle</tissue>
    </source>
</reference>
<dbReference type="AlphaFoldDB" id="A0AAN9G795"/>
<keyword evidence="1" id="KW-0812">Transmembrane</keyword>
<gene>
    <name evidence="3" type="ORF">V1264_004530</name>
</gene>
<feature type="transmembrane region" description="Helical" evidence="1">
    <location>
        <begin position="79"/>
        <end position="98"/>
    </location>
</feature>
<evidence type="ECO:0000313" key="3">
    <source>
        <dbReference type="EMBL" id="KAK7097577.1"/>
    </source>
</evidence>
<organism evidence="3 4">
    <name type="scientific">Littorina saxatilis</name>
    <dbReference type="NCBI Taxonomy" id="31220"/>
    <lineage>
        <taxon>Eukaryota</taxon>
        <taxon>Metazoa</taxon>
        <taxon>Spiralia</taxon>
        <taxon>Lophotrochozoa</taxon>
        <taxon>Mollusca</taxon>
        <taxon>Gastropoda</taxon>
        <taxon>Caenogastropoda</taxon>
        <taxon>Littorinimorpha</taxon>
        <taxon>Littorinoidea</taxon>
        <taxon>Littorinidae</taxon>
        <taxon>Littorina</taxon>
    </lineage>
</organism>
<proteinExistence type="predicted"/>
<keyword evidence="4" id="KW-1185">Reference proteome</keyword>
<accession>A0AAN9G795</accession>